<evidence type="ECO:0000313" key="3">
    <source>
        <dbReference type="Proteomes" id="UP000735302"/>
    </source>
</evidence>
<accession>A0AAV4AY93</accession>
<dbReference type="AlphaFoldDB" id="A0AAV4AY93"/>
<keyword evidence="3" id="KW-1185">Reference proteome</keyword>
<sequence length="77" mass="8158">MALLLSQISAPKHCGSDDGTAGRDSALRPAGNLPLRVLAPPPTPWPKGVPGRLRSPCCGLAVQKMKPSNHRIGIRIR</sequence>
<gene>
    <name evidence="2" type="ORF">PoB_003760400</name>
</gene>
<name>A0AAV4AY93_9GAST</name>
<organism evidence="2 3">
    <name type="scientific">Plakobranchus ocellatus</name>
    <dbReference type="NCBI Taxonomy" id="259542"/>
    <lineage>
        <taxon>Eukaryota</taxon>
        <taxon>Metazoa</taxon>
        <taxon>Spiralia</taxon>
        <taxon>Lophotrochozoa</taxon>
        <taxon>Mollusca</taxon>
        <taxon>Gastropoda</taxon>
        <taxon>Heterobranchia</taxon>
        <taxon>Euthyneura</taxon>
        <taxon>Panpulmonata</taxon>
        <taxon>Sacoglossa</taxon>
        <taxon>Placobranchoidea</taxon>
        <taxon>Plakobranchidae</taxon>
        <taxon>Plakobranchus</taxon>
    </lineage>
</organism>
<evidence type="ECO:0000256" key="1">
    <source>
        <dbReference type="SAM" id="MobiDB-lite"/>
    </source>
</evidence>
<comment type="caution">
    <text evidence="2">The sequence shown here is derived from an EMBL/GenBank/DDBJ whole genome shotgun (WGS) entry which is preliminary data.</text>
</comment>
<dbReference type="EMBL" id="BLXT01004219">
    <property type="protein sequence ID" value="GFO11099.1"/>
    <property type="molecule type" value="Genomic_DNA"/>
</dbReference>
<evidence type="ECO:0000313" key="2">
    <source>
        <dbReference type="EMBL" id="GFO11099.1"/>
    </source>
</evidence>
<feature type="region of interest" description="Disordered" evidence="1">
    <location>
        <begin position="1"/>
        <end position="49"/>
    </location>
</feature>
<protein>
    <submittedName>
        <fullName evidence="2">Uncharacterized protein</fullName>
    </submittedName>
</protein>
<dbReference type="Proteomes" id="UP000735302">
    <property type="component" value="Unassembled WGS sequence"/>
</dbReference>
<reference evidence="2 3" key="1">
    <citation type="journal article" date="2021" name="Elife">
        <title>Chloroplast acquisition without the gene transfer in kleptoplastic sea slugs, Plakobranchus ocellatus.</title>
        <authorList>
            <person name="Maeda T."/>
            <person name="Takahashi S."/>
            <person name="Yoshida T."/>
            <person name="Shimamura S."/>
            <person name="Takaki Y."/>
            <person name="Nagai Y."/>
            <person name="Toyoda A."/>
            <person name="Suzuki Y."/>
            <person name="Arimoto A."/>
            <person name="Ishii H."/>
            <person name="Satoh N."/>
            <person name="Nishiyama T."/>
            <person name="Hasebe M."/>
            <person name="Maruyama T."/>
            <person name="Minagawa J."/>
            <person name="Obokata J."/>
            <person name="Shigenobu S."/>
        </authorList>
    </citation>
    <scope>NUCLEOTIDE SEQUENCE [LARGE SCALE GENOMIC DNA]</scope>
</reference>
<proteinExistence type="predicted"/>